<dbReference type="SUPFAM" id="SSF52058">
    <property type="entry name" value="L domain-like"/>
    <property type="match status" value="1"/>
</dbReference>
<dbReference type="PANTHER" id="PTHR48007">
    <property type="entry name" value="LEUCINE-RICH REPEAT RECEPTOR-LIKE PROTEIN KINASE PXC1"/>
    <property type="match status" value="1"/>
</dbReference>
<dbReference type="PANTHER" id="PTHR48007:SF34">
    <property type="entry name" value="PROTEIN STRUBBELIG-RECEPTOR FAMILY 8 ISOFORM X1"/>
    <property type="match status" value="1"/>
</dbReference>
<evidence type="ECO:0000256" key="9">
    <source>
        <dbReference type="SAM" id="SignalP"/>
    </source>
</evidence>
<keyword evidence="13" id="KW-1185">Reference proteome</keyword>
<accession>A0AA41VWT1</accession>
<dbReference type="FunFam" id="3.80.10.10:FF:000062">
    <property type="entry name" value="protein STRUBBELIG-RECEPTOR FAMILY 3"/>
    <property type="match status" value="1"/>
</dbReference>
<evidence type="ECO:0000256" key="1">
    <source>
        <dbReference type="ARBA" id="ARBA00004370"/>
    </source>
</evidence>
<reference evidence="12" key="1">
    <citation type="submission" date="2022-03" db="EMBL/GenBank/DDBJ databases">
        <title>A functionally conserved STORR gene fusion in Papaver species that diverged 16.8 million years ago.</title>
        <authorList>
            <person name="Catania T."/>
        </authorList>
    </citation>
    <scope>NUCLEOTIDE SEQUENCE</scope>
    <source>
        <strain evidence="12">S-191538</strain>
    </source>
</reference>
<dbReference type="Pfam" id="PF13855">
    <property type="entry name" value="LRR_8"/>
    <property type="match status" value="1"/>
</dbReference>
<dbReference type="EMBL" id="JAJJMA010232971">
    <property type="protein sequence ID" value="MCL7042252.1"/>
    <property type="molecule type" value="Genomic_DNA"/>
</dbReference>
<feature type="domain" description="Leucine-rich repeat-containing N-terminal plant-type" evidence="10">
    <location>
        <begin position="27"/>
        <end position="66"/>
    </location>
</feature>
<evidence type="ECO:0000256" key="4">
    <source>
        <dbReference type="ARBA" id="ARBA00022729"/>
    </source>
</evidence>
<dbReference type="SMART" id="SM00369">
    <property type="entry name" value="LRR_TYP"/>
    <property type="match status" value="4"/>
</dbReference>
<evidence type="ECO:0000256" key="5">
    <source>
        <dbReference type="ARBA" id="ARBA00022737"/>
    </source>
</evidence>
<dbReference type="InterPro" id="IPR001611">
    <property type="entry name" value="Leu-rich_rpt"/>
</dbReference>
<keyword evidence="2" id="KW-0433">Leucine-rich repeat</keyword>
<evidence type="ECO:0000256" key="6">
    <source>
        <dbReference type="ARBA" id="ARBA00022989"/>
    </source>
</evidence>
<evidence type="ECO:0000256" key="8">
    <source>
        <dbReference type="ARBA" id="ARBA00023170"/>
    </source>
</evidence>
<comment type="caution">
    <text evidence="12">The sequence shown here is derived from an EMBL/GenBank/DDBJ whole genome shotgun (WGS) entry which is preliminary data.</text>
</comment>
<dbReference type="AlphaFoldDB" id="A0AA41VWT1"/>
<dbReference type="Pfam" id="PF08263">
    <property type="entry name" value="LRRNT_2"/>
    <property type="match status" value="1"/>
</dbReference>
<sequence length="281" mass="31852">MAKLCLCFLLVSVFMIHQVFGSTDPLDVSVLRDMYKSLNQPPQLVGWNLKSAGDPCEESWKGITCSGSSVVSIQLNGLELNGTLGANLFYLLLNVKHLDISDNHIHGEIPSSLPPNATHVNLSYNNFNHNTTFLLKPMKYLEHLNLSHNSLSCPLGNIFAGFPNLKQMDLSYNRLTGDLPNSFESLTNLNELYLQRNRFTGSPSVLEHLPLHNLTIQMNRMSGEFPKKLFNIPNLRFNVSLSKLIFKPIFVQGESSETLGQFMQGFSFYYFFQERKKSLRE</sequence>
<comment type="subcellular location">
    <subcellularLocation>
        <location evidence="1">Membrane</location>
    </subcellularLocation>
</comment>
<organism evidence="12 13">
    <name type="scientific">Papaver nudicaule</name>
    <name type="common">Iceland poppy</name>
    <dbReference type="NCBI Taxonomy" id="74823"/>
    <lineage>
        <taxon>Eukaryota</taxon>
        <taxon>Viridiplantae</taxon>
        <taxon>Streptophyta</taxon>
        <taxon>Embryophyta</taxon>
        <taxon>Tracheophyta</taxon>
        <taxon>Spermatophyta</taxon>
        <taxon>Magnoliopsida</taxon>
        <taxon>Ranunculales</taxon>
        <taxon>Papaveraceae</taxon>
        <taxon>Papaveroideae</taxon>
        <taxon>Papaver</taxon>
    </lineage>
</organism>
<evidence type="ECO:0000313" key="13">
    <source>
        <dbReference type="Proteomes" id="UP001177140"/>
    </source>
</evidence>
<dbReference type="InterPro" id="IPR013210">
    <property type="entry name" value="LRR_N_plant-typ"/>
</dbReference>
<evidence type="ECO:0000259" key="10">
    <source>
        <dbReference type="Pfam" id="PF08263"/>
    </source>
</evidence>
<feature type="chain" id="PRO_5041589225" description="Leucine-rich repeat-containing N-terminal plant-type domain-containing protein" evidence="9">
    <location>
        <begin position="22"/>
        <end position="281"/>
    </location>
</feature>
<keyword evidence="3" id="KW-0812">Transmembrane</keyword>
<evidence type="ECO:0000313" key="12">
    <source>
        <dbReference type="EMBL" id="MCL7048922.1"/>
    </source>
</evidence>
<evidence type="ECO:0000256" key="7">
    <source>
        <dbReference type="ARBA" id="ARBA00023136"/>
    </source>
</evidence>
<keyword evidence="4 9" id="KW-0732">Signal</keyword>
<feature type="signal peptide" evidence="9">
    <location>
        <begin position="1"/>
        <end position="21"/>
    </location>
</feature>
<gene>
    <name evidence="11" type="ORF">MKW94_017042</name>
    <name evidence="12" type="ORF">MKW94_021790</name>
</gene>
<dbReference type="InterPro" id="IPR032675">
    <property type="entry name" value="LRR_dom_sf"/>
</dbReference>
<proteinExistence type="predicted"/>
<keyword evidence="8" id="KW-0675">Receptor</keyword>
<dbReference type="InterPro" id="IPR003591">
    <property type="entry name" value="Leu-rich_rpt_typical-subtyp"/>
</dbReference>
<dbReference type="Pfam" id="PF00560">
    <property type="entry name" value="LRR_1"/>
    <property type="match status" value="1"/>
</dbReference>
<dbReference type="EMBL" id="JAJJMA010310023">
    <property type="protein sequence ID" value="MCL7048922.1"/>
    <property type="molecule type" value="Genomic_DNA"/>
</dbReference>
<dbReference type="InterPro" id="IPR046959">
    <property type="entry name" value="PRK1-6/SRF4-like"/>
</dbReference>
<name>A0AA41VWT1_PAPNU</name>
<keyword evidence="7" id="KW-0472">Membrane</keyword>
<keyword evidence="5" id="KW-0677">Repeat</keyword>
<dbReference type="Gene3D" id="3.80.10.10">
    <property type="entry name" value="Ribonuclease Inhibitor"/>
    <property type="match status" value="1"/>
</dbReference>
<evidence type="ECO:0000256" key="3">
    <source>
        <dbReference type="ARBA" id="ARBA00022692"/>
    </source>
</evidence>
<keyword evidence="6" id="KW-1133">Transmembrane helix</keyword>
<dbReference type="Proteomes" id="UP001177140">
    <property type="component" value="Unassembled WGS sequence"/>
</dbReference>
<evidence type="ECO:0000256" key="2">
    <source>
        <dbReference type="ARBA" id="ARBA00022614"/>
    </source>
</evidence>
<protein>
    <recommendedName>
        <fullName evidence="10">Leucine-rich repeat-containing N-terminal plant-type domain-containing protein</fullName>
    </recommendedName>
</protein>
<evidence type="ECO:0000313" key="11">
    <source>
        <dbReference type="EMBL" id="MCL7042252.1"/>
    </source>
</evidence>
<dbReference type="GO" id="GO:0016020">
    <property type="term" value="C:membrane"/>
    <property type="evidence" value="ECO:0007669"/>
    <property type="project" value="UniProtKB-SubCell"/>
</dbReference>